<dbReference type="GO" id="GO:0015562">
    <property type="term" value="F:efflux transmembrane transporter activity"/>
    <property type="evidence" value="ECO:0007669"/>
    <property type="project" value="TreeGrafter"/>
</dbReference>
<dbReference type="OrthoDB" id="5645220at2"/>
<sequence>MNPNKKALALYGILLGLLVLVIAIILKPSPPVNISHSRAVLVETQGLQKISLAPSIEGFGRVAPKQAWDAIAEVSGKVIFRHPQLESGRMLPKGLKVLEIDPLEYQLKLAQAQAALHATQAQLTRLEQQQRNLNASLKIESQKLALAQQEYQRKLSLKNRQLVSSSELEAQHQSLLVQTKLVEDLQSSLKLLPDDRKVSEAQLNVDEAKLKDAQRKLDQTQVFLPFEARIAEVNVEEDQVVTQGMTMLSAHKLGAAEIKAEVSLNDMRTLVTSLEQQPREPSLPSIELLNLSASVTLQIANHHYLWPARVTRVAEMVDPNQASIGLYLEVEQDYHQLDLLKSPPLTKGMFVSATILGQASMQFVVPQKALHGDKLYFMSADNTLLIKTVKTLFRHNDTVAVALASEDELPNNRSATSTLVAQSLQEGDRLIVNDLIPAMPGMSLRVSPSEVEPSL</sequence>
<keyword evidence="3" id="KW-1185">Reference proteome</keyword>
<evidence type="ECO:0000313" key="2">
    <source>
        <dbReference type="EMBL" id="ABE55486.1"/>
    </source>
</evidence>
<feature type="coiled-coil region" evidence="1">
    <location>
        <begin position="109"/>
        <end position="143"/>
    </location>
</feature>
<dbReference type="eggNOG" id="COG0845">
    <property type="taxonomic scope" value="Bacteria"/>
</dbReference>
<gene>
    <name evidence="2" type="ordered locus">Sden_2205</name>
</gene>
<dbReference type="Gene3D" id="2.40.30.170">
    <property type="match status" value="1"/>
</dbReference>
<dbReference type="Gene3D" id="2.40.420.20">
    <property type="match status" value="1"/>
</dbReference>
<dbReference type="Gene3D" id="1.10.287.470">
    <property type="entry name" value="Helix hairpin bin"/>
    <property type="match status" value="1"/>
</dbReference>
<dbReference type="Proteomes" id="UP000001982">
    <property type="component" value="Chromosome"/>
</dbReference>
<dbReference type="PANTHER" id="PTHR30469">
    <property type="entry name" value="MULTIDRUG RESISTANCE PROTEIN MDTA"/>
    <property type="match status" value="1"/>
</dbReference>
<proteinExistence type="predicted"/>
<dbReference type="STRING" id="318161.Sden_2205"/>
<dbReference type="SUPFAM" id="SSF111369">
    <property type="entry name" value="HlyD-like secretion proteins"/>
    <property type="match status" value="1"/>
</dbReference>
<organism evidence="2 3">
    <name type="scientific">Shewanella denitrificans (strain OS217 / ATCC BAA-1090 / DSM 15013)</name>
    <dbReference type="NCBI Taxonomy" id="318161"/>
    <lineage>
        <taxon>Bacteria</taxon>
        <taxon>Pseudomonadati</taxon>
        <taxon>Pseudomonadota</taxon>
        <taxon>Gammaproteobacteria</taxon>
        <taxon>Alteromonadales</taxon>
        <taxon>Shewanellaceae</taxon>
        <taxon>Shewanella</taxon>
    </lineage>
</organism>
<dbReference type="EMBL" id="CP000302">
    <property type="protein sequence ID" value="ABE55486.1"/>
    <property type="molecule type" value="Genomic_DNA"/>
</dbReference>
<protein>
    <submittedName>
        <fullName evidence="2">Membrane-fusion protein</fullName>
    </submittedName>
</protein>
<dbReference type="HOGENOM" id="CLU_018816_18_1_6"/>
<keyword evidence="1" id="KW-0175">Coiled coil</keyword>
<dbReference type="AlphaFoldDB" id="Q12M40"/>
<name>Q12M40_SHEDO</name>
<dbReference type="Gene3D" id="2.40.50.100">
    <property type="match status" value="1"/>
</dbReference>
<dbReference type="RefSeq" id="WP_011496639.1">
    <property type="nucleotide sequence ID" value="NC_007954.1"/>
</dbReference>
<dbReference type="KEGG" id="sdn:Sden_2205"/>
<evidence type="ECO:0000256" key="1">
    <source>
        <dbReference type="SAM" id="Coils"/>
    </source>
</evidence>
<accession>Q12M40</accession>
<reference evidence="2 3" key="1">
    <citation type="submission" date="2006-03" db="EMBL/GenBank/DDBJ databases">
        <title>Complete sequence of Shewanella denitrificans OS217.</title>
        <authorList>
            <consortium name="US DOE Joint Genome Institute"/>
            <person name="Copeland A."/>
            <person name="Lucas S."/>
            <person name="Lapidus A."/>
            <person name="Barry K."/>
            <person name="Detter J.C."/>
            <person name="Glavina del Rio T."/>
            <person name="Hammon N."/>
            <person name="Israni S."/>
            <person name="Dalin E."/>
            <person name="Tice H."/>
            <person name="Pitluck S."/>
            <person name="Brettin T."/>
            <person name="Bruce D."/>
            <person name="Han C."/>
            <person name="Tapia R."/>
            <person name="Gilna P."/>
            <person name="Kiss H."/>
            <person name="Schmutz J."/>
            <person name="Larimer F."/>
            <person name="Land M."/>
            <person name="Hauser L."/>
            <person name="Kyrpides N."/>
            <person name="Lykidis A."/>
            <person name="Richardson P."/>
        </authorList>
    </citation>
    <scope>NUCLEOTIDE SEQUENCE [LARGE SCALE GENOMIC DNA]</scope>
    <source>
        <strain evidence="3">OS217 / ATCC BAA-1090 / DSM 15013</strain>
    </source>
</reference>
<evidence type="ECO:0000313" key="3">
    <source>
        <dbReference type="Proteomes" id="UP000001982"/>
    </source>
</evidence>
<dbReference type="GO" id="GO:1990281">
    <property type="term" value="C:efflux pump complex"/>
    <property type="evidence" value="ECO:0007669"/>
    <property type="project" value="TreeGrafter"/>
</dbReference>